<evidence type="ECO:0000313" key="3">
    <source>
        <dbReference type="Proteomes" id="UP000730482"/>
    </source>
</evidence>
<dbReference type="InterPro" id="IPR013154">
    <property type="entry name" value="ADH-like_N"/>
</dbReference>
<protein>
    <submittedName>
        <fullName evidence="2">NADPH:quinone oxidoreductase family protein</fullName>
    </submittedName>
</protein>
<dbReference type="RefSeq" id="WP_212009559.1">
    <property type="nucleotide sequence ID" value="NZ_JAAFYZ010000038.1"/>
</dbReference>
<dbReference type="SMART" id="SM00829">
    <property type="entry name" value="PKS_ER"/>
    <property type="match status" value="1"/>
</dbReference>
<dbReference type="InterPro" id="IPR011032">
    <property type="entry name" value="GroES-like_sf"/>
</dbReference>
<dbReference type="SUPFAM" id="SSF51735">
    <property type="entry name" value="NAD(P)-binding Rossmann-fold domains"/>
    <property type="match status" value="1"/>
</dbReference>
<dbReference type="CDD" id="cd08241">
    <property type="entry name" value="QOR1"/>
    <property type="match status" value="1"/>
</dbReference>
<dbReference type="Pfam" id="PF00107">
    <property type="entry name" value="ADH_zinc_N"/>
    <property type="match status" value="1"/>
</dbReference>
<sequence>MRAAQVTRLDGPGSIVIAEVDDPRPNDTEVLIDVHAAGVTFPDVLLTRGEYQIKPEPPFTLGCEVAGVVRRAPAGSGFGEGDRVAAFPGFGGFAEQVAVDPGFVFPLPENLSFTAGAGLAMNYLTVHFALVRRGGLRAGESVLVHGAAGGVGTAAVQLARALGARVIAVVSTEAKAEAARRAGAHHTVPADGFRAAVADLTGGRGVDVVVDPVGGERFTDSLRSLAVEGRLLVIGFTGGEIPTVKVNRLLLNNISVVGVGWGAYWMARPEYPREQWDELLPLLADGSLDPVLGSIHDLDSASAAVLELAERAAAGKVVLQIR</sequence>
<dbReference type="EMBL" id="JAAFYZ010000038">
    <property type="protein sequence ID" value="MBS2547981.1"/>
    <property type="molecule type" value="Genomic_DNA"/>
</dbReference>
<dbReference type="Gene3D" id="3.40.50.720">
    <property type="entry name" value="NAD(P)-binding Rossmann-like Domain"/>
    <property type="match status" value="1"/>
</dbReference>
<dbReference type="Gene3D" id="3.90.180.10">
    <property type="entry name" value="Medium-chain alcohol dehydrogenases, catalytic domain"/>
    <property type="match status" value="1"/>
</dbReference>
<proteinExistence type="predicted"/>
<dbReference type="Proteomes" id="UP000730482">
    <property type="component" value="Unassembled WGS sequence"/>
</dbReference>
<evidence type="ECO:0000259" key="1">
    <source>
        <dbReference type="SMART" id="SM00829"/>
    </source>
</evidence>
<name>A0ABS5KPM1_9ACTN</name>
<comment type="caution">
    <text evidence="2">The sequence shown here is derived from an EMBL/GenBank/DDBJ whole genome shotgun (WGS) entry which is preliminary data.</text>
</comment>
<dbReference type="InterPro" id="IPR020843">
    <property type="entry name" value="ER"/>
</dbReference>
<evidence type="ECO:0000313" key="2">
    <source>
        <dbReference type="EMBL" id="MBS2547981.1"/>
    </source>
</evidence>
<dbReference type="InterPro" id="IPR002364">
    <property type="entry name" value="Quin_OxRdtase/zeta-crystal_CS"/>
</dbReference>
<dbReference type="InterPro" id="IPR051397">
    <property type="entry name" value="Zn-ADH-like_protein"/>
</dbReference>
<organism evidence="2 3">
    <name type="scientific">Catenulispora pinistramenti</name>
    <dbReference type="NCBI Taxonomy" id="2705254"/>
    <lineage>
        <taxon>Bacteria</taxon>
        <taxon>Bacillati</taxon>
        <taxon>Actinomycetota</taxon>
        <taxon>Actinomycetes</taxon>
        <taxon>Catenulisporales</taxon>
        <taxon>Catenulisporaceae</taxon>
        <taxon>Catenulispora</taxon>
    </lineage>
</organism>
<feature type="domain" description="Enoyl reductase (ER)" evidence="1">
    <location>
        <begin position="11"/>
        <end position="319"/>
    </location>
</feature>
<reference evidence="2 3" key="1">
    <citation type="submission" date="2020-02" db="EMBL/GenBank/DDBJ databases">
        <title>Acidophilic actinobacteria isolated from forest soil.</title>
        <authorList>
            <person name="Golinska P."/>
        </authorList>
    </citation>
    <scope>NUCLEOTIDE SEQUENCE [LARGE SCALE GENOMIC DNA]</scope>
    <source>
        <strain evidence="2 3">NL8</strain>
    </source>
</reference>
<gene>
    <name evidence="2" type="ORF">KGQ19_14015</name>
</gene>
<dbReference type="SUPFAM" id="SSF50129">
    <property type="entry name" value="GroES-like"/>
    <property type="match status" value="1"/>
</dbReference>
<dbReference type="InterPro" id="IPR036291">
    <property type="entry name" value="NAD(P)-bd_dom_sf"/>
</dbReference>
<keyword evidence="3" id="KW-1185">Reference proteome</keyword>
<dbReference type="PANTHER" id="PTHR43677:SF4">
    <property type="entry name" value="QUINONE OXIDOREDUCTASE-LIKE PROTEIN 2"/>
    <property type="match status" value="1"/>
</dbReference>
<dbReference type="PANTHER" id="PTHR43677">
    <property type="entry name" value="SHORT-CHAIN DEHYDROGENASE/REDUCTASE"/>
    <property type="match status" value="1"/>
</dbReference>
<accession>A0ABS5KPM1</accession>
<dbReference type="Pfam" id="PF08240">
    <property type="entry name" value="ADH_N"/>
    <property type="match status" value="1"/>
</dbReference>
<dbReference type="InterPro" id="IPR013149">
    <property type="entry name" value="ADH-like_C"/>
</dbReference>
<dbReference type="PROSITE" id="PS01162">
    <property type="entry name" value="QOR_ZETA_CRYSTAL"/>
    <property type="match status" value="1"/>
</dbReference>